<dbReference type="Proteomes" id="UP001445076">
    <property type="component" value="Unassembled WGS sequence"/>
</dbReference>
<sequence length="238" mass="27588">MLGILRPIGRSNHQCTLQFLSWLSSRGGGGARSLSPHFIPPPRLNCHSLHTTRNIEQSSGRDPPPSRMKVFYIPNPLKWLHNRMTIATLQREWDSSFDEISFKFGATQAVCTVTEHISRRDWGELCGLLTQKAIDKIRNTKWTHDQVNNLVLSTENIQVTQVNNVSLQTVVDRKYCDIDVTIIGTRIPYNIEKHSLIVLEYFARFHREYTEGKLPEWTITVFRLQNFQAISRRDTDRE</sequence>
<dbReference type="EMBL" id="JARKIK010000032">
    <property type="protein sequence ID" value="KAK8740944.1"/>
    <property type="molecule type" value="Genomic_DNA"/>
</dbReference>
<keyword evidence="2" id="KW-1185">Reference proteome</keyword>
<evidence type="ECO:0000313" key="2">
    <source>
        <dbReference type="Proteomes" id="UP001445076"/>
    </source>
</evidence>
<accession>A0AAW0XMM1</accession>
<proteinExistence type="predicted"/>
<dbReference type="PANTHER" id="PTHR13333:SF5">
    <property type="entry name" value="M-AAA PROTEASE-INTERACTING PROTEIN 1, MITOCHONDRIAL"/>
    <property type="match status" value="1"/>
</dbReference>
<comment type="caution">
    <text evidence="1">The sequence shown here is derived from an EMBL/GenBank/DDBJ whole genome shotgun (WGS) entry which is preliminary data.</text>
</comment>
<dbReference type="AlphaFoldDB" id="A0AAW0XMM1"/>
<reference evidence="1 2" key="1">
    <citation type="journal article" date="2024" name="BMC Genomics">
        <title>Genome assembly of redclaw crayfish (Cherax quadricarinatus) provides insights into its immune adaptation and hypoxia tolerance.</title>
        <authorList>
            <person name="Liu Z."/>
            <person name="Zheng J."/>
            <person name="Li H."/>
            <person name="Fang K."/>
            <person name="Wang S."/>
            <person name="He J."/>
            <person name="Zhou D."/>
            <person name="Weng S."/>
            <person name="Chi M."/>
            <person name="Gu Z."/>
            <person name="He J."/>
            <person name="Li F."/>
            <person name="Wang M."/>
        </authorList>
    </citation>
    <scope>NUCLEOTIDE SEQUENCE [LARGE SCALE GENOMIC DNA]</scope>
    <source>
        <strain evidence="1">ZL_2023a</strain>
    </source>
</reference>
<protein>
    <submittedName>
        <fullName evidence="1">Uncharacterized protein</fullName>
    </submittedName>
</protein>
<name>A0AAW0XMM1_CHEQU</name>
<dbReference type="GO" id="GO:0032979">
    <property type="term" value="P:protein insertion into mitochondrial inner membrane from matrix"/>
    <property type="evidence" value="ECO:0007669"/>
    <property type="project" value="TreeGrafter"/>
</dbReference>
<dbReference type="PANTHER" id="PTHR13333">
    <property type="entry name" value="M-AAA PROTEASE-INTERACTING PROTEIN 1, MITOCHONDRIAL"/>
    <property type="match status" value="1"/>
</dbReference>
<organism evidence="1 2">
    <name type="scientific">Cherax quadricarinatus</name>
    <name type="common">Australian red claw crayfish</name>
    <dbReference type="NCBI Taxonomy" id="27406"/>
    <lineage>
        <taxon>Eukaryota</taxon>
        <taxon>Metazoa</taxon>
        <taxon>Ecdysozoa</taxon>
        <taxon>Arthropoda</taxon>
        <taxon>Crustacea</taxon>
        <taxon>Multicrustacea</taxon>
        <taxon>Malacostraca</taxon>
        <taxon>Eumalacostraca</taxon>
        <taxon>Eucarida</taxon>
        <taxon>Decapoda</taxon>
        <taxon>Pleocyemata</taxon>
        <taxon>Astacidea</taxon>
        <taxon>Parastacoidea</taxon>
        <taxon>Parastacidae</taxon>
        <taxon>Cherax</taxon>
    </lineage>
</organism>
<dbReference type="GO" id="GO:0005743">
    <property type="term" value="C:mitochondrial inner membrane"/>
    <property type="evidence" value="ECO:0007669"/>
    <property type="project" value="TreeGrafter"/>
</dbReference>
<dbReference type="GO" id="GO:0043022">
    <property type="term" value="F:ribosome binding"/>
    <property type="evidence" value="ECO:0007669"/>
    <property type="project" value="TreeGrafter"/>
</dbReference>
<evidence type="ECO:0000313" key="1">
    <source>
        <dbReference type="EMBL" id="KAK8740944.1"/>
    </source>
</evidence>
<gene>
    <name evidence="1" type="ORF">OTU49_002788</name>
</gene>